<accession>A0A1R4HI67</accession>
<evidence type="ECO:0000259" key="1">
    <source>
        <dbReference type="Pfam" id="PF02281"/>
    </source>
</evidence>
<feature type="domain" description="Transposase Tn5-like N-terminal" evidence="2">
    <location>
        <begin position="3"/>
        <end position="34"/>
    </location>
</feature>
<proteinExistence type="predicted"/>
<dbReference type="EMBL" id="FUKI01000160">
    <property type="protein sequence ID" value="SJM95917.1"/>
    <property type="molecule type" value="Genomic_DNA"/>
</dbReference>
<dbReference type="Gene3D" id="1.10.740.10">
    <property type="entry name" value="Transferase Inhibitor Protein From Tn5, Chain"/>
    <property type="match status" value="1"/>
</dbReference>
<dbReference type="SUPFAM" id="SSF53098">
    <property type="entry name" value="Ribonuclease H-like"/>
    <property type="match status" value="1"/>
</dbReference>
<dbReference type="InterPro" id="IPR047768">
    <property type="entry name" value="Tn5p-like"/>
</dbReference>
<evidence type="ECO:0000259" key="2">
    <source>
        <dbReference type="Pfam" id="PF14706"/>
    </source>
</evidence>
<reference evidence="4" key="1">
    <citation type="submission" date="2017-02" db="EMBL/GenBank/DDBJ databases">
        <authorList>
            <person name="Daims H."/>
        </authorList>
    </citation>
    <scope>NUCLEOTIDE SEQUENCE [LARGE SCALE GENOMIC DNA]</scope>
</reference>
<sequence>MDDLSANIGASIPQCCDGWAATKAGYRFLDNPNVEWPAILSPHRDKTIERMQGYNRVLCVQDTTELDFTGHPNMQGLGRLNHDYRQGMYCHPTLAVSETGVVLGVVDAWMWARKPKGEDDIRESVRWTEGYERVAELKPLVGTTELMYVGDRESDIRELMTAAHNCGHSAHWLVRAKHNRVTDDGKVWDRLGTKCILGTVQFSLPRTAKRNGRMVELNLRVERVTLPATRNAPAVEVTAILAREDNPPPGETRIEWRLLTDEIVTSLEEAVLRIDWYRLRWMIEIFFRTLKSGCKVEELQLNTKDRLEKALVIYMILAWRVLLLVTLGRQLPDLSCEIVFSSEEWQAAWIVKKKTPLPSPPPTLGEMVLIIASFGGFLGRKGDSAPGAEVLWRGLQRVRDFSEGISAVTQSYELKLE</sequence>
<keyword evidence="4" id="KW-1185">Reference proteome</keyword>
<dbReference type="Pfam" id="PF14706">
    <property type="entry name" value="Tnp_DNA_bind"/>
    <property type="match status" value="1"/>
</dbReference>
<feature type="domain" description="Transposase Tn5 dimerisation" evidence="1">
    <location>
        <begin position="316"/>
        <end position="407"/>
    </location>
</feature>
<gene>
    <name evidence="3" type="ORF">CRENPOLYSF1_800004</name>
</gene>
<evidence type="ECO:0000313" key="3">
    <source>
        <dbReference type="EMBL" id="SJM95917.1"/>
    </source>
</evidence>
<dbReference type="InterPro" id="IPR038215">
    <property type="entry name" value="TN5-like_N_sf"/>
</dbReference>
<organism evidence="3 4">
    <name type="scientific">Crenothrix polyspora</name>
    <dbReference type="NCBI Taxonomy" id="360316"/>
    <lineage>
        <taxon>Bacteria</taxon>
        <taxon>Pseudomonadati</taxon>
        <taxon>Pseudomonadota</taxon>
        <taxon>Gammaproteobacteria</taxon>
        <taxon>Methylococcales</taxon>
        <taxon>Crenotrichaceae</taxon>
        <taxon>Crenothrix</taxon>
    </lineage>
</organism>
<dbReference type="PANTHER" id="PTHR37319">
    <property type="entry name" value="TRANSPOSASE"/>
    <property type="match status" value="1"/>
</dbReference>
<dbReference type="AlphaFoldDB" id="A0A1R4HI67"/>
<dbReference type="InterPro" id="IPR054836">
    <property type="entry name" value="Tn5_transposase"/>
</dbReference>
<dbReference type="Proteomes" id="UP000195667">
    <property type="component" value="Unassembled WGS sequence"/>
</dbReference>
<dbReference type="NCBIfam" id="NF033590">
    <property type="entry name" value="transpos_IS4_3"/>
    <property type="match status" value="1"/>
</dbReference>
<dbReference type="InterPro" id="IPR014735">
    <property type="entry name" value="Transposase_Tn5-like_N"/>
</dbReference>
<protein>
    <submittedName>
        <fullName evidence="3">Transposase</fullName>
    </submittedName>
</protein>
<name>A0A1R4HI67_9GAMM</name>
<dbReference type="InterPro" id="IPR014737">
    <property type="entry name" value="Transposase_Tn5-like_C"/>
</dbReference>
<dbReference type="PANTHER" id="PTHR37319:SF1">
    <property type="entry name" value="TRANSPOSASE TN5 DIMERISATION DOMAIN-CONTAINING PROTEIN"/>
    <property type="match status" value="1"/>
</dbReference>
<dbReference type="Gene3D" id="3.90.350.10">
    <property type="entry name" value="Transposase Inhibitor Protein From Tn5, Chain A, domain 1"/>
    <property type="match status" value="1"/>
</dbReference>
<evidence type="ECO:0000313" key="4">
    <source>
        <dbReference type="Proteomes" id="UP000195667"/>
    </source>
</evidence>
<dbReference type="Pfam" id="PF02281">
    <property type="entry name" value="Dimer_Tnp_Tn5"/>
    <property type="match status" value="1"/>
</dbReference>
<dbReference type="Gene3D" id="1.10.246.40">
    <property type="entry name" value="Tn5 transposase, domain 1"/>
    <property type="match status" value="1"/>
</dbReference>
<dbReference type="InterPro" id="IPR003201">
    <property type="entry name" value="Transposase_Tn5"/>
</dbReference>
<dbReference type="InterPro" id="IPR012337">
    <property type="entry name" value="RNaseH-like_sf"/>
</dbReference>